<keyword evidence="8 14" id="KW-0067">ATP-binding</keyword>
<dbReference type="GO" id="GO:0071555">
    <property type="term" value="P:cell wall organization"/>
    <property type="evidence" value="ECO:0007669"/>
    <property type="project" value="UniProtKB-KW"/>
</dbReference>
<dbReference type="InterPro" id="IPR050061">
    <property type="entry name" value="MurCDEF_pg_biosynth"/>
</dbReference>
<evidence type="ECO:0000256" key="2">
    <source>
        <dbReference type="ARBA" id="ARBA00004752"/>
    </source>
</evidence>
<evidence type="ECO:0000256" key="6">
    <source>
        <dbReference type="ARBA" id="ARBA00022618"/>
    </source>
</evidence>
<evidence type="ECO:0000256" key="14">
    <source>
        <dbReference type="HAMAP-Rule" id="MF_00046"/>
    </source>
</evidence>
<proteinExistence type="inferred from homology"/>
<comment type="similarity">
    <text evidence="14">Belongs to the MurCDEF family.</text>
</comment>
<dbReference type="HAMAP" id="MF_00046">
    <property type="entry name" value="MurC"/>
    <property type="match status" value="1"/>
</dbReference>
<dbReference type="SUPFAM" id="SSF53623">
    <property type="entry name" value="MurD-like peptide ligases, catalytic domain"/>
    <property type="match status" value="1"/>
</dbReference>
<dbReference type="GO" id="GO:0005737">
    <property type="term" value="C:cytoplasm"/>
    <property type="evidence" value="ECO:0007669"/>
    <property type="project" value="UniProtKB-SubCell"/>
</dbReference>
<keyword evidence="10 14" id="KW-0573">Peptidoglycan synthesis</keyword>
<evidence type="ECO:0000256" key="1">
    <source>
        <dbReference type="ARBA" id="ARBA00004496"/>
    </source>
</evidence>
<dbReference type="PANTHER" id="PTHR43445:SF3">
    <property type="entry name" value="UDP-N-ACETYLMURAMATE--L-ALANINE LIGASE"/>
    <property type="match status" value="1"/>
</dbReference>
<keyword evidence="6 14" id="KW-0132">Cell division</keyword>
<evidence type="ECO:0000259" key="15">
    <source>
        <dbReference type="Pfam" id="PF01225"/>
    </source>
</evidence>
<evidence type="ECO:0000256" key="8">
    <source>
        <dbReference type="ARBA" id="ARBA00022840"/>
    </source>
</evidence>
<comment type="pathway">
    <text evidence="2 14">Cell wall biogenesis; peptidoglycan biosynthesis.</text>
</comment>
<dbReference type="AlphaFoldDB" id="A0A5C0UIF0"/>
<accession>A0A5C0UIF0</accession>
<dbReference type="UniPathway" id="UPA00219"/>
<dbReference type="SUPFAM" id="SSF51984">
    <property type="entry name" value="MurCD N-terminal domain"/>
    <property type="match status" value="1"/>
</dbReference>
<evidence type="ECO:0000256" key="3">
    <source>
        <dbReference type="ARBA" id="ARBA00012211"/>
    </source>
</evidence>
<evidence type="ECO:0000313" key="19">
    <source>
        <dbReference type="Proteomes" id="UP000323844"/>
    </source>
</evidence>
<dbReference type="Proteomes" id="UP000323844">
    <property type="component" value="Chromosome"/>
</dbReference>
<dbReference type="InterPro" id="IPR000713">
    <property type="entry name" value="Mur_ligase_N"/>
</dbReference>
<dbReference type="OrthoDB" id="9804126at2"/>
<dbReference type="GO" id="GO:0008763">
    <property type="term" value="F:UDP-N-acetylmuramate-L-alanine ligase activity"/>
    <property type="evidence" value="ECO:0007669"/>
    <property type="project" value="UniProtKB-UniRule"/>
</dbReference>
<dbReference type="KEGG" id="snay:FZC37_01215"/>
<dbReference type="GO" id="GO:0009252">
    <property type="term" value="P:peptidoglycan biosynthetic process"/>
    <property type="evidence" value="ECO:0007669"/>
    <property type="project" value="UniProtKB-UniRule"/>
</dbReference>
<keyword evidence="19" id="KW-1185">Reference proteome</keyword>
<evidence type="ECO:0000256" key="13">
    <source>
        <dbReference type="ARBA" id="ARBA00047833"/>
    </source>
</evidence>
<dbReference type="Pfam" id="PF02875">
    <property type="entry name" value="Mur_ligase_C"/>
    <property type="match status" value="1"/>
</dbReference>
<feature type="domain" description="Mur ligase C-terminal" evidence="16">
    <location>
        <begin position="360"/>
        <end position="468"/>
    </location>
</feature>
<feature type="domain" description="Mur ligase central" evidence="17">
    <location>
        <begin position="119"/>
        <end position="337"/>
    </location>
</feature>
<comment type="caution">
    <text evidence="14">Lacks conserved residue(s) required for the propagation of feature annotation.</text>
</comment>
<keyword evidence="12 14" id="KW-0961">Cell wall biogenesis/degradation</keyword>
<evidence type="ECO:0000256" key="9">
    <source>
        <dbReference type="ARBA" id="ARBA00022960"/>
    </source>
</evidence>
<keyword evidence="4 14" id="KW-0963">Cytoplasm</keyword>
<evidence type="ECO:0000259" key="16">
    <source>
        <dbReference type="Pfam" id="PF02875"/>
    </source>
</evidence>
<dbReference type="Gene3D" id="3.40.50.720">
    <property type="entry name" value="NAD(P)-binding Rossmann-like Domain"/>
    <property type="match status" value="1"/>
</dbReference>
<dbReference type="EMBL" id="CP043312">
    <property type="protein sequence ID" value="QEK39557.1"/>
    <property type="molecule type" value="Genomic_DNA"/>
</dbReference>
<dbReference type="SUPFAM" id="SSF53244">
    <property type="entry name" value="MurD-like peptide ligases, peptide-binding domain"/>
    <property type="match status" value="1"/>
</dbReference>
<dbReference type="InterPro" id="IPR004101">
    <property type="entry name" value="Mur_ligase_C"/>
</dbReference>
<dbReference type="InterPro" id="IPR005758">
    <property type="entry name" value="UDP-N-AcMur_Ala_ligase_MurC"/>
</dbReference>
<name>A0A5C0UIF0_9RICK</name>
<evidence type="ECO:0000256" key="7">
    <source>
        <dbReference type="ARBA" id="ARBA00022741"/>
    </source>
</evidence>
<dbReference type="RefSeq" id="WP_148951918.1">
    <property type="nucleotide sequence ID" value="NZ_CP043312.1"/>
</dbReference>
<comment type="catalytic activity">
    <reaction evidence="13 14">
        <text>UDP-N-acetyl-alpha-D-muramate + L-alanine + ATP = UDP-N-acetyl-alpha-D-muramoyl-L-alanine + ADP + phosphate + H(+)</text>
        <dbReference type="Rhea" id="RHEA:23372"/>
        <dbReference type="ChEBI" id="CHEBI:15378"/>
        <dbReference type="ChEBI" id="CHEBI:30616"/>
        <dbReference type="ChEBI" id="CHEBI:43474"/>
        <dbReference type="ChEBI" id="CHEBI:57972"/>
        <dbReference type="ChEBI" id="CHEBI:70757"/>
        <dbReference type="ChEBI" id="CHEBI:83898"/>
        <dbReference type="ChEBI" id="CHEBI:456216"/>
        <dbReference type="EC" id="6.3.2.8"/>
    </reaction>
</comment>
<keyword evidence="7 14" id="KW-0547">Nucleotide-binding</keyword>
<evidence type="ECO:0000256" key="10">
    <source>
        <dbReference type="ARBA" id="ARBA00022984"/>
    </source>
</evidence>
<dbReference type="Gene3D" id="3.90.190.20">
    <property type="entry name" value="Mur ligase, C-terminal domain"/>
    <property type="match status" value="1"/>
</dbReference>
<keyword evidence="9 14" id="KW-0133">Cell shape</keyword>
<dbReference type="InterPro" id="IPR013221">
    <property type="entry name" value="Mur_ligase_cen"/>
</dbReference>
<keyword evidence="11 14" id="KW-0131">Cell cycle</keyword>
<dbReference type="GO" id="GO:0051301">
    <property type="term" value="P:cell division"/>
    <property type="evidence" value="ECO:0007669"/>
    <property type="project" value="UniProtKB-KW"/>
</dbReference>
<comment type="subcellular location">
    <subcellularLocation>
        <location evidence="1 14">Cytoplasm</location>
    </subcellularLocation>
</comment>
<reference evidence="18 19" key="1">
    <citation type="submission" date="2019-08" db="EMBL/GenBank/DDBJ databases">
        <title>Highly reduced genomes of protist endosymbionts show evolutionary convergence.</title>
        <authorList>
            <person name="George E."/>
            <person name="Husnik F."/>
            <person name="Tashyreva D."/>
            <person name="Prokopchuk G."/>
            <person name="Horak A."/>
            <person name="Kwong W.K."/>
            <person name="Lukes J."/>
            <person name="Keeling P.J."/>
        </authorList>
    </citation>
    <scope>NUCLEOTIDE SEQUENCE [LARGE SCALE GENOMIC DNA]</scope>
    <source>
        <strain evidence="18">1621</strain>
    </source>
</reference>
<dbReference type="GO" id="GO:0005524">
    <property type="term" value="F:ATP binding"/>
    <property type="evidence" value="ECO:0007669"/>
    <property type="project" value="UniProtKB-UniRule"/>
</dbReference>
<evidence type="ECO:0000259" key="17">
    <source>
        <dbReference type="Pfam" id="PF08245"/>
    </source>
</evidence>
<dbReference type="PANTHER" id="PTHR43445">
    <property type="entry name" value="UDP-N-ACETYLMURAMATE--L-ALANINE LIGASE-RELATED"/>
    <property type="match status" value="1"/>
</dbReference>
<gene>
    <name evidence="14" type="primary">murC</name>
    <name evidence="18" type="ORF">FZC37_01215</name>
</gene>
<dbReference type="Gene3D" id="3.40.1190.10">
    <property type="entry name" value="Mur-like, catalytic domain"/>
    <property type="match status" value="1"/>
</dbReference>
<organism evidence="18 19">
    <name type="scientific">Candidatus Sneabacter namystus</name>
    <dbReference type="NCBI Taxonomy" id="2601646"/>
    <lineage>
        <taxon>Bacteria</taxon>
        <taxon>Pseudomonadati</taxon>
        <taxon>Pseudomonadota</taxon>
        <taxon>Alphaproteobacteria</taxon>
        <taxon>Rickettsiales</taxon>
        <taxon>Rickettsiaceae</taxon>
        <taxon>Rickettsieae</taxon>
        <taxon>Candidatus Sneabacter</taxon>
    </lineage>
</organism>
<comment type="function">
    <text evidence="14">Cell wall formation.</text>
</comment>
<evidence type="ECO:0000256" key="5">
    <source>
        <dbReference type="ARBA" id="ARBA00022598"/>
    </source>
</evidence>
<evidence type="ECO:0000256" key="12">
    <source>
        <dbReference type="ARBA" id="ARBA00023316"/>
    </source>
</evidence>
<keyword evidence="5 14" id="KW-0436">Ligase</keyword>
<dbReference type="GO" id="GO:0008360">
    <property type="term" value="P:regulation of cell shape"/>
    <property type="evidence" value="ECO:0007669"/>
    <property type="project" value="UniProtKB-KW"/>
</dbReference>
<evidence type="ECO:0000256" key="4">
    <source>
        <dbReference type="ARBA" id="ARBA00022490"/>
    </source>
</evidence>
<evidence type="ECO:0000256" key="11">
    <source>
        <dbReference type="ARBA" id="ARBA00023306"/>
    </source>
</evidence>
<dbReference type="InterPro" id="IPR036615">
    <property type="entry name" value="Mur_ligase_C_dom_sf"/>
</dbReference>
<protein>
    <recommendedName>
        <fullName evidence="3 14">UDP-N-acetylmuramate--L-alanine ligase</fullName>
        <ecNumber evidence="3 14">6.3.2.8</ecNumber>
    </recommendedName>
    <alternativeName>
        <fullName evidence="14">UDP-N-acetylmuramoyl-L-alanine synthetase</fullName>
    </alternativeName>
</protein>
<dbReference type="InterPro" id="IPR036565">
    <property type="entry name" value="Mur-like_cat_sf"/>
</dbReference>
<sequence length="505" mass="55324">MTFCVDKRFFTIFSSSVHFVGIGGAGMSGIAKVLVESNVTVTGSDIGNGKFVQQLKALGVRVFSQHDASNVEHASCVVFSSAISKDNPEIVYARKMDIPVLHRSEILSLIARLNFCFAVSGSHGKTITTTILAQALEYSGISPTVINGGVMMSGNTNAYIGKDNVCVVEGDESDGSFLKLKPDIAIITNIDKDHLSNYDGSFYNIQKAFFQFMSNIPKYGFVVACGDDMCTRSLINMSLENNNMVISYGIKSSDLDVKAINIRYNDGSTTFDVAISQGSKYVNFSPEEFARSYVKSHSQSRNMHNLEVTSDSGCYVIKDISFNAFGDFNVLNCLAVLSVFLGLRIPFDKNVFQKYAGVARRCNIVGNYQGSLVIDDYAHHPTEIAAVLRAIKSGLDVDRVIVVIEPHRKTRLKALLNDFVDVLSGVSAVYVTSVFDAWEEVDEDITSMHLVDKLDNCKYVQSVAQLKKELDMNFAEIPHSVSRSSIVFMGAGNSSSWAHSLVDLS</sequence>
<dbReference type="EC" id="6.3.2.8" evidence="3 14"/>
<dbReference type="Pfam" id="PF01225">
    <property type="entry name" value="Mur_ligase"/>
    <property type="match status" value="1"/>
</dbReference>
<dbReference type="Pfam" id="PF08245">
    <property type="entry name" value="Mur_ligase_M"/>
    <property type="match status" value="1"/>
</dbReference>
<evidence type="ECO:0000313" key="18">
    <source>
        <dbReference type="EMBL" id="QEK39557.1"/>
    </source>
</evidence>
<feature type="domain" description="Mur ligase N-terminal catalytic" evidence="15">
    <location>
        <begin position="17"/>
        <end position="112"/>
    </location>
</feature>